<dbReference type="EMBL" id="BARS01029535">
    <property type="protein sequence ID" value="GAG05648.1"/>
    <property type="molecule type" value="Genomic_DNA"/>
</dbReference>
<dbReference type="AlphaFoldDB" id="X0UZC8"/>
<comment type="caution">
    <text evidence="1">The sequence shown here is derived from an EMBL/GenBank/DDBJ whole genome shotgun (WGS) entry which is preliminary data.</text>
</comment>
<proteinExistence type="predicted"/>
<organism evidence="1">
    <name type="scientific">marine sediment metagenome</name>
    <dbReference type="NCBI Taxonomy" id="412755"/>
    <lineage>
        <taxon>unclassified sequences</taxon>
        <taxon>metagenomes</taxon>
        <taxon>ecological metagenomes</taxon>
    </lineage>
</organism>
<feature type="non-terminal residue" evidence="1">
    <location>
        <position position="132"/>
    </location>
</feature>
<sequence>MRIVMPLFQFGYLDSEPFFFSGDQLSIEEFNADEEIPKIDLFSKHDIDHMDLESWAIVFESDEITGYRSTINLLLLSFRIFSQGKPPFIKYRLCKEDISQCSRLTSTMTYIPEFEEKGLPYSKIDLTVIDRG</sequence>
<name>X0UZC8_9ZZZZ</name>
<evidence type="ECO:0000313" key="1">
    <source>
        <dbReference type="EMBL" id="GAG05648.1"/>
    </source>
</evidence>
<gene>
    <name evidence="1" type="ORF">S01H1_46157</name>
</gene>
<reference evidence="1" key="1">
    <citation type="journal article" date="2014" name="Front. Microbiol.">
        <title>High frequency of phylogenetically diverse reductive dehalogenase-homologous genes in deep subseafloor sedimentary metagenomes.</title>
        <authorList>
            <person name="Kawai M."/>
            <person name="Futagami T."/>
            <person name="Toyoda A."/>
            <person name="Takaki Y."/>
            <person name="Nishi S."/>
            <person name="Hori S."/>
            <person name="Arai W."/>
            <person name="Tsubouchi T."/>
            <person name="Morono Y."/>
            <person name="Uchiyama I."/>
            <person name="Ito T."/>
            <person name="Fujiyama A."/>
            <person name="Inagaki F."/>
            <person name="Takami H."/>
        </authorList>
    </citation>
    <scope>NUCLEOTIDE SEQUENCE</scope>
    <source>
        <strain evidence="1">Expedition CK06-06</strain>
    </source>
</reference>
<protein>
    <submittedName>
        <fullName evidence="1">Uncharacterized protein</fullName>
    </submittedName>
</protein>
<accession>X0UZC8</accession>